<name>A0A023WYU5_STUST</name>
<protein>
    <submittedName>
        <fullName evidence="1">Uncharacterized protein</fullName>
    </submittedName>
</protein>
<accession>A0A023WYU5</accession>
<organism evidence="1 2">
    <name type="scientific">Stutzerimonas stutzeri</name>
    <name type="common">Pseudomonas stutzeri</name>
    <dbReference type="NCBI Taxonomy" id="316"/>
    <lineage>
        <taxon>Bacteria</taxon>
        <taxon>Pseudomonadati</taxon>
        <taxon>Pseudomonadota</taxon>
        <taxon>Gammaproteobacteria</taxon>
        <taxon>Pseudomonadales</taxon>
        <taxon>Pseudomonadaceae</taxon>
        <taxon>Stutzerimonas</taxon>
    </lineage>
</organism>
<dbReference type="EMBL" id="CP007509">
    <property type="protein sequence ID" value="AHY45106.1"/>
    <property type="molecule type" value="Genomic_DNA"/>
</dbReference>
<dbReference type="PATRIC" id="fig|316.97.peg.2013"/>
<proteinExistence type="predicted"/>
<evidence type="ECO:0000313" key="2">
    <source>
        <dbReference type="Proteomes" id="UP000025238"/>
    </source>
</evidence>
<dbReference type="AlphaFoldDB" id="A0A023WYU5"/>
<sequence length="132" mass="14535">MRQQCEGIVGIEVGRTGQQGSLAFLGQQIVEVPLHRAASGAIALQPFDQWNAWAKRISIRVGQPLPGILERPQAVCFVKRADELVVYPGLERTRHQFASLRRVSSFFVSASCRALACSGISAVRRMPNWSST</sequence>
<evidence type="ECO:0000313" key="1">
    <source>
        <dbReference type="EMBL" id="AHY45106.1"/>
    </source>
</evidence>
<reference evidence="1 2" key="1">
    <citation type="submission" date="2014-03" db="EMBL/GenBank/DDBJ databases">
        <title>Complete genome sequence of Pseudomonas stutzeri 19SMN4.</title>
        <authorList>
            <person name="Brunet-Galmes I."/>
            <person name="Nogales B."/>
            <person name="Busquets A."/>
            <person name="Pena A."/>
            <person name="Gomila M."/>
            <person name="Garcia-Valdes E."/>
            <person name="Lalucat J."/>
            <person name="Bennasar A."/>
            <person name="Bosch R."/>
        </authorList>
    </citation>
    <scope>NUCLEOTIDE SEQUENCE [LARGE SCALE GENOMIC DNA]</scope>
    <source>
        <strain evidence="1 2">19SMN4</strain>
    </source>
</reference>
<dbReference type="Proteomes" id="UP000025238">
    <property type="component" value="Chromosome"/>
</dbReference>
<dbReference type="KEGG" id="pstu:UIB01_10050"/>
<gene>
    <name evidence="1" type="ORF">UIB01_10050</name>
</gene>